<feature type="transmembrane region" description="Helical" evidence="5">
    <location>
        <begin position="39"/>
        <end position="63"/>
    </location>
</feature>
<dbReference type="Pfam" id="PF04140">
    <property type="entry name" value="ICMT"/>
    <property type="match status" value="1"/>
</dbReference>
<feature type="transmembrane region" description="Helical" evidence="5">
    <location>
        <begin position="102"/>
        <end position="122"/>
    </location>
</feature>
<dbReference type="Proteomes" id="UP001596422">
    <property type="component" value="Unassembled WGS sequence"/>
</dbReference>
<dbReference type="EC" id="2.1.1.334" evidence="6"/>
<feature type="transmembrane region" description="Helical" evidence="5">
    <location>
        <begin position="143"/>
        <end position="176"/>
    </location>
</feature>
<dbReference type="RefSeq" id="WP_379912424.1">
    <property type="nucleotide sequence ID" value="NZ_JBHSWE010000001.1"/>
</dbReference>
<evidence type="ECO:0000256" key="1">
    <source>
        <dbReference type="ARBA" id="ARBA00004141"/>
    </source>
</evidence>
<keyword evidence="4 5" id="KW-0472">Membrane</keyword>
<dbReference type="Gene3D" id="1.20.120.1630">
    <property type="match status" value="1"/>
</dbReference>
<evidence type="ECO:0000256" key="5">
    <source>
        <dbReference type="SAM" id="Phobius"/>
    </source>
</evidence>
<keyword evidence="6" id="KW-0808">Transferase</keyword>
<keyword evidence="7" id="KW-1185">Reference proteome</keyword>
<sequence length="221" mass="25650">MAEHDAYGLWTLVLFNSAVFIFFAFSFVKPRTSLDWRSLGAFSAFVVALFTEMYGFPLTIYLLSGWLQSRYPELDVFAHDSGHLWHTLLGMEGNPHFDPLHIASNLLIIGGFLMLASAWNVLHRAQQENRLAMTGLYARMRHPQYVGFILIMFGFLLQWPTLLTLIMFPILLVIYLRLAKREEAQVIREFGDEYRRYRASTPAFIPRLRPQRPKVSGHRKP</sequence>
<dbReference type="EMBL" id="JBHSWE010000001">
    <property type="protein sequence ID" value="MFC6673769.1"/>
    <property type="molecule type" value="Genomic_DNA"/>
</dbReference>
<evidence type="ECO:0000313" key="7">
    <source>
        <dbReference type="Proteomes" id="UP001596422"/>
    </source>
</evidence>
<evidence type="ECO:0000256" key="3">
    <source>
        <dbReference type="ARBA" id="ARBA00022989"/>
    </source>
</evidence>
<comment type="subcellular location">
    <subcellularLocation>
        <location evidence="1">Membrane</location>
        <topology evidence="1">Multi-pass membrane protein</topology>
    </subcellularLocation>
</comment>
<proteinExistence type="predicted"/>
<evidence type="ECO:0000256" key="4">
    <source>
        <dbReference type="ARBA" id="ARBA00023136"/>
    </source>
</evidence>
<reference evidence="7" key="1">
    <citation type="journal article" date="2019" name="Int. J. Syst. Evol. Microbiol.">
        <title>The Global Catalogue of Microorganisms (GCM) 10K type strain sequencing project: providing services to taxonomists for standard genome sequencing and annotation.</title>
        <authorList>
            <consortium name="The Broad Institute Genomics Platform"/>
            <consortium name="The Broad Institute Genome Sequencing Center for Infectious Disease"/>
            <person name="Wu L."/>
            <person name="Ma J."/>
        </authorList>
    </citation>
    <scope>NUCLEOTIDE SEQUENCE [LARGE SCALE GENOMIC DNA]</scope>
    <source>
        <strain evidence="7">NBRC 111756</strain>
    </source>
</reference>
<protein>
    <submittedName>
        <fullName evidence="6">Methyltransferase family protein</fullName>
        <ecNumber evidence="6">2.1.1.100</ecNumber>
        <ecNumber evidence="6">2.1.1.334</ecNumber>
    </submittedName>
</protein>
<evidence type="ECO:0000256" key="2">
    <source>
        <dbReference type="ARBA" id="ARBA00022692"/>
    </source>
</evidence>
<name>A0ABW2A8W0_9GAMM</name>
<keyword evidence="3 5" id="KW-1133">Transmembrane helix</keyword>
<dbReference type="GO" id="GO:0004671">
    <property type="term" value="F:protein C-terminal S-isoprenylcysteine carboxyl O-methyltransferase activity"/>
    <property type="evidence" value="ECO:0007669"/>
    <property type="project" value="UniProtKB-EC"/>
</dbReference>
<organism evidence="6 7">
    <name type="scientific">Marinobacterium aestuariivivens</name>
    <dbReference type="NCBI Taxonomy" id="1698799"/>
    <lineage>
        <taxon>Bacteria</taxon>
        <taxon>Pseudomonadati</taxon>
        <taxon>Pseudomonadota</taxon>
        <taxon>Gammaproteobacteria</taxon>
        <taxon>Oceanospirillales</taxon>
        <taxon>Oceanospirillaceae</taxon>
        <taxon>Marinobacterium</taxon>
    </lineage>
</organism>
<dbReference type="PANTHER" id="PTHR12714">
    <property type="entry name" value="PROTEIN-S ISOPRENYLCYSTEINE O-METHYLTRANSFERASE"/>
    <property type="match status" value="1"/>
</dbReference>
<comment type="caution">
    <text evidence="6">The sequence shown here is derived from an EMBL/GenBank/DDBJ whole genome shotgun (WGS) entry which is preliminary data.</text>
</comment>
<dbReference type="PANTHER" id="PTHR12714:SF9">
    <property type="entry name" value="PROTEIN-S-ISOPRENYLCYSTEINE O-METHYLTRANSFERASE"/>
    <property type="match status" value="1"/>
</dbReference>
<keyword evidence="2 5" id="KW-0812">Transmembrane</keyword>
<dbReference type="InterPro" id="IPR007269">
    <property type="entry name" value="ICMT_MeTrfase"/>
</dbReference>
<dbReference type="EC" id="2.1.1.100" evidence="6"/>
<accession>A0ABW2A8W0</accession>
<evidence type="ECO:0000313" key="6">
    <source>
        <dbReference type="EMBL" id="MFC6673769.1"/>
    </source>
</evidence>
<gene>
    <name evidence="6" type="ORF">ACFQDL_29530</name>
</gene>
<feature type="transmembrane region" description="Helical" evidence="5">
    <location>
        <begin position="6"/>
        <end position="27"/>
    </location>
</feature>
<dbReference type="GO" id="GO:0032259">
    <property type="term" value="P:methylation"/>
    <property type="evidence" value="ECO:0007669"/>
    <property type="project" value="UniProtKB-KW"/>
</dbReference>
<keyword evidence="6" id="KW-0489">Methyltransferase</keyword>